<protein>
    <submittedName>
        <fullName evidence="1">Uncharacterized protein</fullName>
    </submittedName>
</protein>
<reference evidence="1 2" key="1">
    <citation type="journal article" date="2013" name="Stand. Genomic Sci.">
        <title>Genomic Encyclopedia of Type Strains, Phase I: The one thousand microbial genomes (KMG-I) project.</title>
        <authorList>
            <person name="Kyrpides N.C."/>
            <person name="Woyke T."/>
            <person name="Eisen J.A."/>
            <person name="Garrity G."/>
            <person name="Lilburn T.G."/>
            <person name="Beck B.J."/>
            <person name="Whitman W.B."/>
            <person name="Hugenholtz P."/>
            <person name="Klenk H.P."/>
        </authorList>
    </citation>
    <scope>NUCLEOTIDE SEQUENCE [LARGE SCALE GENOMIC DNA]</scope>
    <source>
        <strain evidence="1 2">DSM 13484</strain>
    </source>
</reference>
<keyword evidence="2" id="KW-1185">Reference proteome</keyword>
<organism evidence="1 2">
    <name type="scientific">Chitinophaga japonensis</name>
    <name type="common">Flexibacter japonensis</name>
    <dbReference type="NCBI Taxonomy" id="104662"/>
    <lineage>
        <taxon>Bacteria</taxon>
        <taxon>Pseudomonadati</taxon>
        <taxon>Bacteroidota</taxon>
        <taxon>Chitinophagia</taxon>
        <taxon>Chitinophagales</taxon>
        <taxon>Chitinophagaceae</taxon>
        <taxon>Chitinophaga</taxon>
    </lineage>
</organism>
<gene>
    <name evidence="1" type="ORF">LX66_1913</name>
</gene>
<evidence type="ECO:0000313" key="1">
    <source>
        <dbReference type="EMBL" id="TWI87842.1"/>
    </source>
</evidence>
<proteinExistence type="predicted"/>
<dbReference type="AlphaFoldDB" id="A0A562T2P3"/>
<dbReference type="EMBL" id="VLLG01000003">
    <property type="protein sequence ID" value="TWI87842.1"/>
    <property type="molecule type" value="Genomic_DNA"/>
</dbReference>
<sequence length="211" mass="24801">MVLVLFFIGHIAKGQTFSEWFRQKKTQKKYLAQQITALRVYKGYVKKGWDIAQKGLSVARQFKGGEFNLHELFFHSLKEINPIVKRYPKVGEIIAMQVNIMKLHQQNKLTLQNQGMLTEEELEEVDKAYQRLMKDCLYLVNDLMAVTSSGKMELTDDERINMIDLLHAECLDQYHFAKAYGNEALLFSLNRFREKEEQAEVEWIYGIDKLR</sequence>
<name>A0A562T2P3_CHIJA</name>
<evidence type="ECO:0000313" key="2">
    <source>
        <dbReference type="Proteomes" id="UP000316778"/>
    </source>
</evidence>
<accession>A0A562T2P3</accession>
<comment type="caution">
    <text evidence="1">The sequence shown here is derived from an EMBL/GenBank/DDBJ whole genome shotgun (WGS) entry which is preliminary data.</text>
</comment>
<dbReference type="Proteomes" id="UP000316778">
    <property type="component" value="Unassembled WGS sequence"/>
</dbReference>